<dbReference type="PANTHER" id="PTHR10146:SF14">
    <property type="entry name" value="PYRIDOXAL PHOSPHATE HOMEOSTASIS PROTEIN"/>
    <property type="match status" value="1"/>
</dbReference>
<accession>A0A179V8A6</accession>
<dbReference type="InterPro" id="IPR001608">
    <property type="entry name" value="Ala_racemase_N"/>
</dbReference>
<proteinExistence type="inferred from homology"/>
<dbReference type="CDD" id="cd00635">
    <property type="entry name" value="PLPDE_III_YBL036c_like"/>
    <property type="match status" value="1"/>
</dbReference>
<comment type="similarity">
    <text evidence="2 4">Belongs to the pyridoxal phosphate-binding protein YggS/PROSC family.</text>
</comment>
<dbReference type="AlphaFoldDB" id="A0A179V8A6"/>
<dbReference type="NCBIfam" id="TIGR00044">
    <property type="entry name" value="YggS family pyridoxal phosphate-dependent enzyme"/>
    <property type="match status" value="1"/>
</dbReference>
<dbReference type="PANTHER" id="PTHR10146">
    <property type="entry name" value="PROLINE SYNTHETASE CO-TRANSCRIBED BACTERIAL HOMOLOG PROTEIN"/>
    <property type="match status" value="1"/>
</dbReference>
<name>A0A179V8A6_9MYCO</name>
<dbReference type="RefSeq" id="WP_064632482.1">
    <property type="nucleotide sequence ID" value="NZ_LQYE01000030.1"/>
</dbReference>
<dbReference type="PROSITE" id="PS01211">
    <property type="entry name" value="UPF0001"/>
    <property type="match status" value="1"/>
</dbReference>
<evidence type="ECO:0000256" key="3">
    <source>
        <dbReference type="PIRSR" id="PIRSR004848-1"/>
    </source>
</evidence>
<protein>
    <recommendedName>
        <fullName evidence="2">Pyridoxal phosphate homeostasis protein</fullName>
        <shortName evidence="2">PLP homeostasis protein</shortName>
    </recommendedName>
</protein>
<reference evidence="6 7" key="1">
    <citation type="submission" date="2016-01" db="EMBL/GenBank/DDBJ databases">
        <title>Mycobacterium immunogenum strain CD11_6 genome sequencing and assembly.</title>
        <authorList>
            <person name="Kaur G."/>
            <person name="Nair G.R."/>
            <person name="Mayilraj S."/>
        </authorList>
    </citation>
    <scope>NUCLEOTIDE SEQUENCE [LARGE SCALE GENOMIC DNA]</scope>
    <source>
        <strain evidence="6 7">CD11-6</strain>
    </source>
</reference>
<feature type="domain" description="Alanine racemase N-terminal" evidence="5">
    <location>
        <begin position="35"/>
        <end position="235"/>
    </location>
</feature>
<evidence type="ECO:0000313" key="7">
    <source>
        <dbReference type="Proteomes" id="UP000186919"/>
    </source>
</evidence>
<evidence type="ECO:0000313" key="6">
    <source>
        <dbReference type="EMBL" id="OAT67253.1"/>
    </source>
</evidence>
<dbReference type="Pfam" id="PF01168">
    <property type="entry name" value="Ala_racemase_N"/>
    <property type="match status" value="1"/>
</dbReference>
<evidence type="ECO:0000256" key="1">
    <source>
        <dbReference type="ARBA" id="ARBA00022898"/>
    </source>
</evidence>
<evidence type="ECO:0000256" key="4">
    <source>
        <dbReference type="RuleBase" id="RU004514"/>
    </source>
</evidence>
<dbReference type="Gene3D" id="3.20.20.10">
    <property type="entry name" value="Alanine racemase"/>
    <property type="match status" value="1"/>
</dbReference>
<dbReference type="PIRSF" id="PIRSF004848">
    <property type="entry name" value="YBL036c_PLPDEIII"/>
    <property type="match status" value="1"/>
</dbReference>
<dbReference type="HAMAP" id="MF_02087">
    <property type="entry name" value="PLP_homeostasis"/>
    <property type="match status" value="1"/>
</dbReference>
<dbReference type="SUPFAM" id="SSF51419">
    <property type="entry name" value="PLP-binding barrel"/>
    <property type="match status" value="1"/>
</dbReference>
<evidence type="ECO:0000259" key="5">
    <source>
        <dbReference type="Pfam" id="PF01168"/>
    </source>
</evidence>
<dbReference type="EMBL" id="LQYE01000030">
    <property type="protein sequence ID" value="OAT67253.1"/>
    <property type="molecule type" value="Genomic_DNA"/>
</dbReference>
<keyword evidence="1 2" id="KW-0663">Pyridoxal phosphate</keyword>
<gene>
    <name evidence="6" type="ORF">AWB85_13970</name>
</gene>
<dbReference type="InterPro" id="IPR029066">
    <property type="entry name" value="PLP-binding_barrel"/>
</dbReference>
<evidence type="ECO:0000256" key="2">
    <source>
        <dbReference type="HAMAP-Rule" id="MF_02087"/>
    </source>
</evidence>
<organism evidence="6 7">
    <name type="scientific">Mycobacteroides immunogenum</name>
    <dbReference type="NCBI Taxonomy" id="83262"/>
    <lineage>
        <taxon>Bacteria</taxon>
        <taxon>Bacillati</taxon>
        <taxon>Actinomycetota</taxon>
        <taxon>Actinomycetes</taxon>
        <taxon>Mycobacteriales</taxon>
        <taxon>Mycobacteriaceae</taxon>
        <taxon>Mycobacteroides</taxon>
    </lineage>
</organism>
<dbReference type="GO" id="GO:0030170">
    <property type="term" value="F:pyridoxal phosphate binding"/>
    <property type="evidence" value="ECO:0007669"/>
    <property type="project" value="UniProtKB-UniRule"/>
</dbReference>
<sequence>MTRTEELSAALTSVRERIRAAAAAVGRDPDEIQLLPITKFFSASDVEELYRLGCREFGESRDQEAAAKVAQLNQAGHTDIRWHMVGNLQRNKAKSVANWAYSVHSVDNSRLLSALDSARRVGEKSAPLQVYLQLSLDGDTVRGGVDIADVAEIDRLCAEVVASEHVELAGLMALPPREADPDQAFRRLQQEHERVRQRYPQARRLSAGMSNDLEAAIKYGSTCVRVGTALMGQRPLTSR</sequence>
<comment type="caution">
    <text evidence="6">The sequence shown here is derived from an EMBL/GenBank/DDBJ whole genome shotgun (WGS) entry which is preliminary data.</text>
</comment>
<dbReference type="Proteomes" id="UP000186919">
    <property type="component" value="Unassembled WGS sequence"/>
</dbReference>
<comment type="function">
    <text evidence="2">Pyridoxal 5'-phosphate (PLP)-binding protein, which is involved in PLP homeostasis.</text>
</comment>
<dbReference type="InterPro" id="IPR011078">
    <property type="entry name" value="PyrdxlP_homeostasis"/>
</dbReference>
<comment type="cofactor">
    <cofactor evidence="3">
        <name>pyridoxal 5'-phosphate</name>
        <dbReference type="ChEBI" id="CHEBI:597326"/>
    </cofactor>
</comment>
<feature type="modified residue" description="N6-(pyridoxal phosphate)lysine" evidence="2 3">
    <location>
        <position position="39"/>
    </location>
</feature>